<proteinExistence type="inferred from homology"/>
<evidence type="ECO:0000256" key="2">
    <source>
        <dbReference type="ARBA" id="ARBA00006275"/>
    </source>
</evidence>
<dbReference type="Pfam" id="PF14322">
    <property type="entry name" value="SusD-like_3"/>
    <property type="match status" value="1"/>
</dbReference>
<organism evidence="8 9">
    <name type="scientific">Sphingobacterium siyangense</name>
    <dbReference type="NCBI Taxonomy" id="459529"/>
    <lineage>
        <taxon>Bacteria</taxon>
        <taxon>Pseudomonadati</taxon>
        <taxon>Bacteroidota</taxon>
        <taxon>Sphingobacteriia</taxon>
        <taxon>Sphingobacteriales</taxon>
        <taxon>Sphingobacteriaceae</taxon>
        <taxon>Sphingobacterium</taxon>
    </lineage>
</organism>
<name>A0A562MKI6_9SPHI</name>
<evidence type="ECO:0000259" key="7">
    <source>
        <dbReference type="Pfam" id="PF14322"/>
    </source>
</evidence>
<protein>
    <submittedName>
        <fullName evidence="8">SusD-like starch-binding protein associating with outer membrane</fullName>
    </submittedName>
</protein>
<dbReference type="InterPro" id="IPR012944">
    <property type="entry name" value="SusD_RagB_dom"/>
</dbReference>
<evidence type="ECO:0000256" key="5">
    <source>
        <dbReference type="ARBA" id="ARBA00023237"/>
    </source>
</evidence>
<dbReference type="Gene3D" id="1.25.40.390">
    <property type="match status" value="1"/>
</dbReference>
<feature type="domain" description="RagB/SusD" evidence="6">
    <location>
        <begin position="309"/>
        <end position="410"/>
    </location>
</feature>
<dbReference type="Pfam" id="PF07980">
    <property type="entry name" value="SusD_RagB"/>
    <property type="match status" value="1"/>
</dbReference>
<dbReference type="AlphaFoldDB" id="A0A562MKI6"/>
<dbReference type="OrthoDB" id="653598at2"/>
<dbReference type="RefSeq" id="WP_145328017.1">
    <property type="nucleotide sequence ID" value="NZ_VLKR01000010.1"/>
</dbReference>
<feature type="domain" description="SusD-like N-terminal" evidence="7">
    <location>
        <begin position="23"/>
        <end position="227"/>
    </location>
</feature>
<dbReference type="PROSITE" id="PS51257">
    <property type="entry name" value="PROKAR_LIPOPROTEIN"/>
    <property type="match status" value="1"/>
</dbReference>
<evidence type="ECO:0000256" key="1">
    <source>
        <dbReference type="ARBA" id="ARBA00004442"/>
    </source>
</evidence>
<reference evidence="8 9" key="1">
    <citation type="journal article" date="2015" name="Stand. Genomic Sci.">
        <title>Genomic Encyclopedia of Bacterial and Archaeal Type Strains, Phase III: the genomes of soil and plant-associated and newly described type strains.</title>
        <authorList>
            <person name="Whitman W.B."/>
            <person name="Woyke T."/>
            <person name="Klenk H.P."/>
            <person name="Zhou Y."/>
            <person name="Lilburn T.G."/>
            <person name="Beck B.J."/>
            <person name="De Vos P."/>
            <person name="Vandamme P."/>
            <person name="Eisen J.A."/>
            <person name="Garrity G."/>
            <person name="Hugenholtz P."/>
            <person name="Kyrpides N.C."/>
        </authorList>
    </citation>
    <scope>NUCLEOTIDE SEQUENCE [LARGE SCALE GENOMIC DNA]</scope>
    <source>
        <strain evidence="8 9">CGMCC 1.6855</strain>
    </source>
</reference>
<evidence type="ECO:0000256" key="4">
    <source>
        <dbReference type="ARBA" id="ARBA00023136"/>
    </source>
</evidence>
<comment type="similarity">
    <text evidence="2">Belongs to the SusD family.</text>
</comment>
<dbReference type="Proteomes" id="UP000315908">
    <property type="component" value="Unassembled WGS sequence"/>
</dbReference>
<evidence type="ECO:0000313" key="8">
    <source>
        <dbReference type="EMBL" id="TWI20348.1"/>
    </source>
</evidence>
<dbReference type="EMBL" id="VLKR01000010">
    <property type="protein sequence ID" value="TWI20348.1"/>
    <property type="molecule type" value="Genomic_DNA"/>
</dbReference>
<comment type="caution">
    <text evidence="8">The sequence shown here is derived from an EMBL/GenBank/DDBJ whole genome shotgun (WGS) entry which is preliminary data.</text>
</comment>
<keyword evidence="5" id="KW-0998">Cell outer membrane</keyword>
<evidence type="ECO:0000313" key="9">
    <source>
        <dbReference type="Proteomes" id="UP000315908"/>
    </source>
</evidence>
<dbReference type="GO" id="GO:0009279">
    <property type="term" value="C:cell outer membrane"/>
    <property type="evidence" value="ECO:0007669"/>
    <property type="project" value="UniProtKB-SubCell"/>
</dbReference>
<keyword evidence="4" id="KW-0472">Membrane</keyword>
<keyword evidence="3" id="KW-0732">Signal</keyword>
<accession>A0A562MKI6</accession>
<evidence type="ECO:0000256" key="3">
    <source>
        <dbReference type="ARBA" id="ARBA00022729"/>
    </source>
</evidence>
<evidence type="ECO:0000259" key="6">
    <source>
        <dbReference type="Pfam" id="PF07980"/>
    </source>
</evidence>
<dbReference type="SUPFAM" id="SSF48452">
    <property type="entry name" value="TPR-like"/>
    <property type="match status" value="1"/>
</dbReference>
<comment type="subcellular location">
    <subcellularLocation>
        <location evidence="1">Cell outer membrane</location>
    </subcellularLocation>
</comment>
<dbReference type="InterPro" id="IPR033985">
    <property type="entry name" value="SusD-like_N"/>
</dbReference>
<gene>
    <name evidence="8" type="ORF">IQ31_02303</name>
</gene>
<dbReference type="InterPro" id="IPR011990">
    <property type="entry name" value="TPR-like_helical_dom_sf"/>
</dbReference>
<sequence length="456" mass="51574">MKKNTQIITFLLLLTMLFSGCEKFLEEKSDKSLAIPTTLRDLQSLLNNAYDVNHLFCSMGEASCDDHFLKDADYNGLYYESDKRQYTWQPDYVTRPMSSAGDEWYNCYKIIYICNSVLLGLEENKLTGQEADYVKGQALTFRAARYLDGVQIWSPIYNKATANADLGMVLRLDPDINIPSVRSSVQETYDLILKDLNDALPLLPATNISPTLPTKAAVYGLLARAHLIMGNYANSLENAEKAFEISNELIDFNGLNPNANYPIPAVNQISKEIVFQTRMFSSAINNFNIARISLSLYNLYNDGDLRKTIYFRKVADGEYRFKGTHTSGTALITGITTSELLLIIAECNARLEKLADAANALNKLLIKRWSVNQFVPYSFTNEDVALNTILVERRKELVYRGLRWSDIKRLNRDGFNIKLTRTVNGQTITMPPNDLRYAIAIPETVIEIGGIQQNPR</sequence>